<dbReference type="PANTHER" id="PTHR22791">
    <property type="entry name" value="RING-TYPE DOMAIN-CONTAINING PROTEIN"/>
    <property type="match status" value="1"/>
</dbReference>
<evidence type="ECO:0000313" key="8">
    <source>
        <dbReference type="Proteomes" id="UP000008068"/>
    </source>
</evidence>
<dbReference type="OrthoDB" id="252722at2759"/>
<dbReference type="InterPro" id="IPR017907">
    <property type="entry name" value="Znf_RING_CS"/>
</dbReference>
<keyword evidence="1" id="KW-0479">Metal-binding</keyword>
<dbReference type="FunCoup" id="G0NJM3">
    <property type="interactions" value="1094"/>
</dbReference>
<dbReference type="Pfam" id="PF13639">
    <property type="entry name" value="zf-RING_2"/>
    <property type="match status" value="1"/>
</dbReference>
<dbReference type="GO" id="GO:0061630">
    <property type="term" value="F:ubiquitin protein ligase activity"/>
    <property type="evidence" value="ECO:0007669"/>
    <property type="project" value="TreeGrafter"/>
</dbReference>
<dbReference type="HOGENOM" id="CLU_338375_0_0_1"/>
<evidence type="ECO:0000256" key="2">
    <source>
        <dbReference type="ARBA" id="ARBA00022771"/>
    </source>
</evidence>
<dbReference type="GO" id="GO:0008270">
    <property type="term" value="F:zinc ion binding"/>
    <property type="evidence" value="ECO:0007669"/>
    <property type="project" value="UniProtKB-KW"/>
</dbReference>
<keyword evidence="2 4" id="KW-0863">Zinc-finger</keyword>
<gene>
    <name evidence="7" type="ORF">CAEBREN_00266</name>
</gene>
<evidence type="ECO:0000313" key="7">
    <source>
        <dbReference type="EMBL" id="EGT32654.1"/>
    </source>
</evidence>
<dbReference type="InterPro" id="IPR051435">
    <property type="entry name" value="RING_finger_E3_ubiq-ligases"/>
</dbReference>
<protein>
    <recommendedName>
        <fullName evidence="6">RING-type domain-containing protein</fullName>
    </recommendedName>
</protein>
<dbReference type="PROSITE" id="PS50089">
    <property type="entry name" value="ZF_RING_2"/>
    <property type="match status" value="1"/>
</dbReference>
<dbReference type="EMBL" id="GL379896">
    <property type="protein sequence ID" value="EGT32654.1"/>
    <property type="molecule type" value="Genomic_DNA"/>
</dbReference>
<evidence type="ECO:0000259" key="6">
    <source>
        <dbReference type="PROSITE" id="PS50089"/>
    </source>
</evidence>
<dbReference type="Proteomes" id="UP000008068">
    <property type="component" value="Unassembled WGS sequence"/>
</dbReference>
<feature type="compositionally biased region" description="Low complexity" evidence="5">
    <location>
        <begin position="65"/>
        <end position="99"/>
    </location>
</feature>
<dbReference type="AlphaFoldDB" id="G0NJM3"/>
<dbReference type="STRING" id="135651.G0NJM3"/>
<proteinExistence type="predicted"/>
<feature type="region of interest" description="Disordered" evidence="5">
    <location>
        <begin position="44"/>
        <end position="129"/>
    </location>
</feature>
<dbReference type="InterPro" id="IPR001841">
    <property type="entry name" value="Znf_RING"/>
</dbReference>
<evidence type="ECO:0000256" key="4">
    <source>
        <dbReference type="PROSITE-ProRule" id="PRU00175"/>
    </source>
</evidence>
<dbReference type="InterPro" id="IPR013083">
    <property type="entry name" value="Znf_RING/FYVE/PHD"/>
</dbReference>
<dbReference type="GO" id="GO:0016567">
    <property type="term" value="P:protein ubiquitination"/>
    <property type="evidence" value="ECO:0007669"/>
    <property type="project" value="TreeGrafter"/>
</dbReference>
<organism evidence="8">
    <name type="scientific">Caenorhabditis brenneri</name>
    <name type="common">Nematode worm</name>
    <dbReference type="NCBI Taxonomy" id="135651"/>
    <lineage>
        <taxon>Eukaryota</taxon>
        <taxon>Metazoa</taxon>
        <taxon>Ecdysozoa</taxon>
        <taxon>Nematoda</taxon>
        <taxon>Chromadorea</taxon>
        <taxon>Rhabditida</taxon>
        <taxon>Rhabditina</taxon>
        <taxon>Rhabditomorpha</taxon>
        <taxon>Rhabditoidea</taxon>
        <taxon>Rhabditidae</taxon>
        <taxon>Peloderinae</taxon>
        <taxon>Caenorhabditis</taxon>
    </lineage>
</organism>
<dbReference type="eggNOG" id="KOG2177">
    <property type="taxonomic scope" value="Eukaryota"/>
</dbReference>
<dbReference type="SUPFAM" id="SSF57850">
    <property type="entry name" value="RING/U-box"/>
    <property type="match status" value="1"/>
</dbReference>
<reference evidence="8" key="1">
    <citation type="submission" date="2011-07" db="EMBL/GenBank/DDBJ databases">
        <authorList>
            <consortium name="Caenorhabditis brenneri Sequencing and Analysis Consortium"/>
            <person name="Wilson R.K."/>
        </authorList>
    </citation>
    <scope>NUCLEOTIDE SEQUENCE [LARGE SCALE GENOMIC DNA]</scope>
    <source>
        <strain evidence="8">PB2801</strain>
    </source>
</reference>
<dbReference type="InParanoid" id="G0NJM3"/>
<dbReference type="PANTHER" id="PTHR22791:SF34">
    <property type="entry name" value="RING-TYPE DOMAIN-CONTAINING PROTEIN"/>
    <property type="match status" value="1"/>
</dbReference>
<accession>G0NJM3</accession>
<keyword evidence="8" id="KW-1185">Reference proteome</keyword>
<sequence length="771" mass="86723">MDFLDDDNFGLGDRLDQLENMHVGMNMEIELDVVQFGNQFNMEGINVDRPEGNNPRPQFNQPAGQANQPAEIPEEQPNIEPENQANAPAGQAANNPLAQEEVNPGNANANAADGQEKVEEPEPSINKAKEEIDPILTPKGTEMKGFSCMICYDPFNTEKRIPKVFPCGHTFCLSCVQGLMKNRTFMSSSTVYCPTCRQNTRYSMSAGAEKVPTNFCILAMLEQRKEESSPKEENEMLLCIECNEQKICTEITICNERDCQNIIDEAMLEDCDKIKRAKCLLICRACIETKHVKHNFIPFEKVVAQYEANERICFAESLLAKGMKSADDAMHVLRLTETEVLDHRKRMVNALANIRAQADHPQIYEYLNRFTESAESSEALFRFLVGDLNLFDFKSKCRYYRAFGVDELRPVVNAPKVKKRVVKEEPRDDVPNQAPRGRVHEARLNRPQRVARFNVIGPFPARNPIGNNAGDPNLPPIPDIGNMLNRVLQQLDVGQGIREFPPIFPPGQGPPVPEVPGVGDAAGADPQAPADLAAARENRLANLGDVNMWAVRAPIAGRRLRRDPNIRLIRQNLIAAMAANPVLEGIPAIQQAIDGLRDNRDILDDPFRPLFGDFGFAQDINRIRERLNRLEAMQPNQRDRQQELMQNFEQFQLPFVDQIVEEPLAALPPILGVEPEMVQRAEINELVGRIMNMVRNEAYAEAVANRQPLPHHVEMPPMLNPDAIPGVPDYNNLLPAQVAPFLADLRVLELEWIQRGRDRRARAAAVVEPKY</sequence>
<dbReference type="Gene3D" id="3.30.40.10">
    <property type="entry name" value="Zinc/RING finger domain, C3HC4 (zinc finger)"/>
    <property type="match status" value="1"/>
</dbReference>
<feature type="compositionally biased region" description="Polar residues" evidence="5">
    <location>
        <begin position="55"/>
        <end position="64"/>
    </location>
</feature>
<keyword evidence="3" id="KW-0862">Zinc</keyword>
<dbReference type="SMART" id="SM00184">
    <property type="entry name" value="RING"/>
    <property type="match status" value="1"/>
</dbReference>
<name>G0NJM3_CAEBE</name>
<evidence type="ECO:0000256" key="3">
    <source>
        <dbReference type="ARBA" id="ARBA00022833"/>
    </source>
</evidence>
<evidence type="ECO:0000256" key="1">
    <source>
        <dbReference type="ARBA" id="ARBA00022723"/>
    </source>
</evidence>
<dbReference type="PROSITE" id="PS00518">
    <property type="entry name" value="ZF_RING_1"/>
    <property type="match status" value="1"/>
</dbReference>
<evidence type="ECO:0000256" key="5">
    <source>
        <dbReference type="SAM" id="MobiDB-lite"/>
    </source>
</evidence>
<feature type="domain" description="RING-type" evidence="6">
    <location>
        <begin position="148"/>
        <end position="197"/>
    </location>
</feature>
<dbReference type="OMA" id="CNESECQ"/>